<dbReference type="EMBL" id="VUNL01000004">
    <property type="protein sequence ID" value="MSV24536.1"/>
    <property type="molecule type" value="Genomic_DNA"/>
</dbReference>
<dbReference type="AlphaFoldDB" id="A0A6I2UZ45"/>
<sequence>MSRRAFILRLLPLLAAGIGFHYLPADFPVALRIGLSIPLILFLLYIVCRRAENIGLPRTAKILFCLLTFCPVLNYVLFLYLACVPTAAASGQGTTLS</sequence>
<gene>
    <name evidence="2" type="ORF">FYJ78_04910</name>
</gene>
<keyword evidence="1" id="KW-0812">Transmembrane</keyword>
<keyword evidence="3" id="KW-1185">Reference proteome</keyword>
<protein>
    <submittedName>
        <fullName evidence="2">Uncharacterized protein</fullName>
    </submittedName>
</protein>
<evidence type="ECO:0000313" key="2">
    <source>
        <dbReference type="EMBL" id="MSV24536.1"/>
    </source>
</evidence>
<organism evidence="2 3">
    <name type="scientific">Selenomonas montiformis</name>
    <dbReference type="NCBI Taxonomy" id="2652285"/>
    <lineage>
        <taxon>Bacteria</taxon>
        <taxon>Bacillati</taxon>
        <taxon>Bacillota</taxon>
        <taxon>Negativicutes</taxon>
        <taxon>Selenomonadales</taxon>
        <taxon>Selenomonadaceae</taxon>
        <taxon>Selenomonas</taxon>
    </lineage>
</organism>
<keyword evidence="1" id="KW-0472">Membrane</keyword>
<dbReference type="Proteomes" id="UP000430222">
    <property type="component" value="Unassembled WGS sequence"/>
</dbReference>
<proteinExistence type="predicted"/>
<dbReference type="RefSeq" id="WP_154620298.1">
    <property type="nucleotide sequence ID" value="NZ_CBCTNG010000003.1"/>
</dbReference>
<keyword evidence="1" id="KW-1133">Transmembrane helix</keyword>
<name>A0A6I2UZ45_9FIRM</name>
<feature type="transmembrane region" description="Helical" evidence="1">
    <location>
        <begin position="60"/>
        <end position="82"/>
    </location>
</feature>
<feature type="transmembrane region" description="Helical" evidence="1">
    <location>
        <begin position="7"/>
        <end position="23"/>
    </location>
</feature>
<accession>A0A6I2UZ45</accession>
<evidence type="ECO:0000256" key="1">
    <source>
        <dbReference type="SAM" id="Phobius"/>
    </source>
</evidence>
<feature type="transmembrane region" description="Helical" evidence="1">
    <location>
        <begin position="29"/>
        <end position="48"/>
    </location>
</feature>
<evidence type="ECO:0000313" key="3">
    <source>
        <dbReference type="Proteomes" id="UP000430222"/>
    </source>
</evidence>
<comment type="caution">
    <text evidence="2">The sequence shown here is derived from an EMBL/GenBank/DDBJ whole genome shotgun (WGS) entry which is preliminary data.</text>
</comment>
<reference evidence="2 3" key="1">
    <citation type="submission" date="2019-08" db="EMBL/GenBank/DDBJ databases">
        <title>In-depth cultivation of the pig gut microbiome towards novel bacterial diversity and tailored functional studies.</title>
        <authorList>
            <person name="Wylensek D."/>
            <person name="Hitch T.C.A."/>
            <person name="Clavel T."/>
        </authorList>
    </citation>
    <scope>NUCLEOTIDE SEQUENCE [LARGE SCALE GENOMIC DNA]</scope>
    <source>
        <strain evidence="3">WCA-380-WT-3B3</strain>
    </source>
</reference>